<dbReference type="PIRSF" id="PIRSF000862">
    <property type="entry name" value="Steryl_ester_lip"/>
    <property type="match status" value="1"/>
</dbReference>
<dbReference type="InterPro" id="IPR025483">
    <property type="entry name" value="Lipase_euk"/>
</dbReference>
<organism evidence="9 10">
    <name type="scientific">Molorchus minor</name>
    <dbReference type="NCBI Taxonomy" id="1323400"/>
    <lineage>
        <taxon>Eukaryota</taxon>
        <taxon>Metazoa</taxon>
        <taxon>Ecdysozoa</taxon>
        <taxon>Arthropoda</taxon>
        <taxon>Hexapoda</taxon>
        <taxon>Insecta</taxon>
        <taxon>Pterygota</taxon>
        <taxon>Neoptera</taxon>
        <taxon>Endopterygota</taxon>
        <taxon>Coleoptera</taxon>
        <taxon>Polyphaga</taxon>
        <taxon>Cucujiformia</taxon>
        <taxon>Chrysomeloidea</taxon>
        <taxon>Cerambycidae</taxon>
        <taxon>Lamiinae</taxon>
        <taxon>Monochamini</taxon>
        <taxon>Molorchus</taxon>
    </lineage>
</organism>
<evidence type="ECO:0000256" key="3">
    <source>
        <dbReference type="ARBA" id="ARBA00022963"/>
    </source>
</evidence>
<accession>A0ABQ9JKT9</accession>
<keyword evidence="6" id="KW-0378">Hydrolase</keyword>
<dbReference type="EMBL" id="JAPWTJ010000402">
    <property type="protein sequence ID" value="KAJ8978805.1"/>
    <property type="molecule type" value="Genomic_DNA"/>
</dbReference>
<dbReference type="Proteomes" id="UP001162164">
    <property type="component" value="Unassembled WGS sequence"/>
</dbReference>
<keyword evidence="10" id="KW-1185">Reference proteome</keyword>
<dbReference type="InterPro" id="IPR000073">
    <property type="entry name" value="AB_hydrolase_1"/>
</dbReference>
<dbReference type="Pfam" id="PF00561">
    <property type="entry name" value="Abhydrolase_1"/>
    <property type="match status" value="1"/>
</dbReference>
<evidence type="ECO:0000313" key="9">
    <source>
        <dbReference type="EMBL" id="KAJ8978805.1"/>
    </source>
</evidence>
<evidence type="ECO:0000256" key="7">
    <source>
        <dbReference type="SAM" id="SignalP"/>
    </source>
</evidence>
<comment type="similarity">
    <text evidence="1 6">Belongs to the AB hydrolase superfamily. Lipase family.</text>
</comment>
<proteinExistence type="inferred from homology"/>
<name>A0ABQ9JKT9_9CUCU</name>
<dbReference type="Gene3D" id="3.40.50.1820">
    <property type="entry name" value="alpha/beta hydrolase"/>
    <property type="match status" value="1"/>
</dbReference>
<dbReference type="PANTHER" id="PTHR11005">
    <property type="entry name" value="LYSOSOMAL ACID LIPASE-RELATED"/>
    <property type="match status" value="1"/>
</dbReference>
<evidence type="ECO:0000259" key="8">
    <source>
        <dbReference type="Pfam" id="PF00561"/>
    </source>
</evidence>
<keyword evidence="5" id="KW-0325">Glycoprotein</keyword>
<evidence type="ECO:0000256" key="5">
    <source>
        <dbReference type="ARBA" id="ARBA00023180"/>
    </source>
</evidence>
<dbReference type="InterPro" id="IPR029058">
    <property type="entry name" value="AB_hydrolase_fold"/>
</dbReference>
<comment type="caution">
    <text evidence="9">The sequence shown here is derived from an EMBL/GenBank/DDBJ whole genome shotgun (WGS) entry which is preliminary data.</text>
</comment>
<feature type="signal peptide" evidence="7">
    <location>
        <begin position="1"/>
        <end position="19"/>
    </location>
</feature>
<evidence type="ECO:0000313" key="10">
    <source>
        <dbReference type="Proteomes" id="UP001162164"/>
    </source>
</evidence>
<keyword evidence="2 7" id="KW-0732">Signal</keyword>
<gene>
    <name evidence="9" type="ORF">NQ317_014275</name>
</gene>
<sequence length="398" mass="45024">MKTVSVLLLISCAFSAVLGQENNVCPTFEDYYTIKDNSHCWYDLTAEFTTPEIISRLGYPVLDDNVRNPKAKYHPVYLQHGLVATCANFVGLGKNSLAIVLADAGYDVWLGNYRGNQYSEEHVNLTVKDEAYWDHSLDEVANLDIPAIFNTILSHSAPGSKIIFIGHSLGTSISLMYSAEYPEQSKHIMKMMVLLCPAYTLTNMISPFKTAAPSGSLILDTVRQLKLERMVSQAGELRRVVVPLCTESPPMMQLCMQMYNLFYGPNTDLGPESIPVYFNQLPGGTSIKILNHAADFVLGNFRRYNYGPLNYKYYGRPTPPVYDIKKIKVPVYLMFSAQDWATPEADARNLWKHLSEEARYGIRKIDMDTFNHIDFVFGRHAREIVYDPLVEVLNKAIE</sequence>
<keyword evidence="3 6" id="KW-0442">Lipid degradation</keyword>
<protein>
    <recommendedName>
        <fullName evidence="6">Lipase</fullName>
    </recommendedName>
</protein>
<keyword evidence="4" id="KW-0443">Lipid metabolism</keyword>
<reference evidence="9" key="1">
    <citation type="journal article" date="2023" name="Insect Mol. Biol.">
        <title>Genome sequencing provides insights into the evolution of gene families encoding plant cell wall-degrading enzymes in longhorned beetles.</title>
        <authorList>
            <person name="Shin N.R."/>
            <person name="Okamura Y."/>
            <person name="Kirsch R."/>
            <person name="Pauchet Y."/>
        </authorList>
    </citation>
    <scope>NUCLEOTIDE SEQUENCE</scope>
    <source>
        <strain evidence="9">MMC_N1</strain>
    </source>
</reference>
<evidence type="ECO:0000256" key="1">
    <source>
        <dbReference type="ARBA" id="ARBA00010701"/>
    </source>
</evidence>
<feature type="domain" description="AB hydrolase-1" evidence="8">
    <location>
        <begin position="75"/>
        <end position="357"/>
    </location>
</feature>
<evidence type="ECO:0000256" key="4">
    <source>
        <dbReference type="ARBA" id="ARBA00023098"/>
    </source>
</evidence>
<dbReference type="SUPFAM" id="SSF53474">
    <property type="entry name" value="alpha/beta-Hydrolases"/>
    <property type="match status" value="1"/>
</dbReference>
<evidence type="ECO:0000256" key="6">
    <source>
        <dbReference type="PIRNR" id="PIRNR000862"/>
    </source>
</evidence>
<feature type="chain" id="PRO_5045750308" description="Lipase" evidence="7">
    <location>
        <begin position="20"/>
        <end position="398"/>
    </location>
</feature>
<evidence type="ECO:0000256" key="2">
    <source>
        <dbReference type="ARBA" id="ARBA00022729"/>
    </source>
</evidence>